<reference evidence="2" key="1">
    <citation type="journal article" date="2014" name="Int. J. Syst. Evol. Microbiol.">
        <title>Complete genome sequence of Corynebacterium casei LMG S-19264T (=DSM 44701T), isolated from a smear-ripened cheese.</title>
        <authorList>
            <consortium name="US DOE Joint Genome Institute (JGI-PGF)"/>
            <person name="Walter F."/>
            <person name="Albersmeier A."/>
            <person name="Kalinowski J."/>
            <person name="Ruckert C."/>
        </authorList>
    </citation>
    <scope>NUCLEOTIDE SEQUENCE</scope>
    <source>
        <strain evidence="2">KCTC 23224</strain>
    </source>
</reference>
<keyword evidence="3" id="KW-1185">Reference proteome</keyword>
<evidence type="ECO:0000313" key="2">
    <source>
        <dbReference type="EMBL" id="GHB45535.1"/>
    </source>
</evidence>
<reference evidence="2" key="2">
    <citation type="submission" date="2020-09" db="EMBL/GenBank/DDBJ databases">
        <authorList>
            <person name="Sun Q."/>
            <person name="Kim S."/>
        </authorList>
    </citation>
    <scope>NUCLEOTIDE SEQUENCE</scope>
    <source>
        <strain evidence="2">KCTC 23224</strain>
    </source>
</reference>
<name>A0A8J3D1F7_9BACT</name>
<accession>A0A8J3D1F7</accession>
<evidence type="ECO:0000313" key="3">
    <source>
        <dbReference type="Proteomes" id="UP000642809"/>
    </source>
</evidence>
<keyword evidence="1" id="KW-0472">Membrane</keyword>
<dbReference type="AlphaFoldDB" id="A0A8J3D1F7"/>
<gene>
    <name evidence="2" type="ORF">GCM10008106_28180</name>
</gene>
<organism evidence="2 3">
    <name type="scientific">Mongoliitalea lutea</name>
    <dbReference type="NCBI Taxonomy" id="849756"/>
    <lineage>
        <taxon>Bacteria</taxon>
        <taxon>Pseudomonadati</taxon>
        <taxon>Bacteroidota</taxon>
        <taxon>Cytophagia</taxon>
        <taxon>Cytophagales</taxon>
        <taxon>Cyclobacteriaceae</taxon>
        <taxon>Mongoliitalea</taxon>
    </lineage>
</organism>
<feature type="transmembrane region" description="Helical" evidence="1">
    <location>
        <begin position="77"/>
        <end position="94"/>
    </location>
</feature>
<proteinExistence type="predicted"/>
<keyword evidence="1" id="KW-0812">Transmembrane</keyword>
<evidence type="ECO:0000256" key="1">
    <source>
        <dbReference type="SAM" id="Phobius"/>
    </source>
</evidence>
<comment type="caution">
    <text evidence="2">The sequence shown here is derived from an EMBL/GenBank/DDBJ whole genome shotgun (WGS) entry which is preliminary data.</text>
</comment>
<dbReference type="Proteomes" id="UP000642809">
    <property type="component" value="Unassembled WGS sequence"/>
</dbReference>
<dbReference type="EMBL" id="BMYF01000018">
    <property type="protein sequence ID" value="GHB45535.1"/>
    <property type="molecule type" value="Genomic_DNA"/>
</dbReference>
<feature type="transmembrane region" description="Helical" evidence="1">
    <location>
        <begin position="50"/>
        <end position="71"/>
    </location>
</feature>
<protein>
    <submittedName>
        <fullName evidence="2">Uncharacterized protein</fullName>
    </submittedName>
</protein>
<keyword evidence="1" id="KW-1133">Transmembrane helix</keyword>
<sequence length="99" mass="11320">MLAVLLMAAGINYSLYRYLKTTSPTQSEKSRMNILGQFEKKSTLARPLRWTGLILFAIHLAVWLELLNFAYSNYVGLTALVVLFAYIVLAALFFKREIQ</sequence>